<dbReference type="Gene3D" id="3.40.1030.10">
    <property type="entry name" value="Nucleoside phosphorylase/phosphoribosyltransferase catalytic domain"/>
    <property type="match status" value="1"/>
</dbReference>
<dbReference type="GO" id="GO:0046104">
    <property type="term" value="P:thymidine metabolic process"/>
    <property type="evidence" value="ECO:0007669"/>
    <property type="project" value="UniProtKB-UniRule"/>
</dbReference>
<evidence type="ECO:0000256" key="1">
    <source>
        <dbReference type="ARBA" id="ARBA00006915"/>
    </source>
</evidence>
<dbReference type="HAMAP" id="MF_01628">
    <property type="entry name" value="Thymid_phosp"/>
    <property type="match status" value="1"/>
</dbReference>
<dbReference type="PANTHER" id="PTHR10515:SF0">
    <property type="entry name" value="THYMIDINE PHOSPHORYLASE"/>
    <property type="match status" value="1"/>
</dbReference>
<dbReference type="GO" id="GO:0006206">
    <property type="term" value="P:pyrimidine nucleobase metabolic process"/>
    <property type="evidence" value="ECO:0007669"/>
    <property type="project" value="InterPro"/>
</dbReference>
<sequence length="429" mass="44326">MDARAVIAHLRRGEEPSPEELTWFAEGLADGGVSDAQGGAFAMGVCLRGLSEAGRVALTLAMRDSGHVLDWDLPGPVVDKHSTGGVGDCVSLVLAPMLADCGVYVPMISGRGLGHTGGTLDKLEAIPGYGVSPDEDRLRQIVADVGCAIVSASADIAPADKRLYAIRDISGTVESLDLITASILSKKLAAGLHSLVLDVKCGSGAFMKTREEARALARALVGTANAAGCPTSALITDMDQPLVPSLGNALEVDLCMEVLTGARSGPLRDLSITLGAELLKTAGIDGGAAKLETALASGAAAERFGRMVYELGGPMDFVQDWRRFLPEAPVIREIAAKEAGTVARIDGEALGLAVVDLGGGRRVESDVINPAVGLTEVVRLGTRVEKGQPLARVHAARESQADEAEAVVRAAILMGGAPAPRPLVLERVA</sequence>
<gene>
    <name evidence="7" type="primary">deoA</name>
    <name evidence="9" type="ORF">J5474_15185</name>
</gene>
<evidence type="ECO:0000256" key="7">
    <source>
        <dbReference type="HAMAP-Rule" id="MF_01628"/>
    </source>
</evidence>
<dbReference type="Gene3D" id="1.20.970.10">
    <property type="entry name" value="Transferase, Pyrimidine Nucleoside Phosphorylase, Chain C"/>
    <property type="match status" value="1"/>
</dbReference>
<dbReference type="SUPFAM" id="SSF52418">
    <property type="entry name" value="Nucleoside phosphorylase/phosphoribosyltransferase catalytic domain"/>
    <property type="match status" value="1"/>
</dbReference>
<dbReference type="PANTHER" id="PTHR10515">
    <property type="entry name" value="THYMIDINE PHOSPHORYLASE"/>
    <property type="match status" value="1"/>
</dbReference>
<dbReference type="InterPro" id="IPR000312">
    <property type="entry name" value="Glycosyl_Trfase_fam3"/>
</dbReference>
<dbReference type="InterPro" id="IPR000053">
    <property type="entry name" value="Thymidine/pyrmidine_PPase"/>
</dbReference>
<dbReference type="FunFam" id="3.40.1030.10:FF:000003">
    <property type="entry name" value="Pyrimidine-nucleoside phosphorylase"/>
    <property type="match status" value="1"/>
</dbReference>
<evidence type="ECO:0000259" key="8">
    <source>
        <dbReference type="SMART" id="SM00941"/>
    </source>
</evidence>
<comment type="catalytic activity">
    <reaction evidence="6 7">
        <text>thymidine + phosphate = 2-deoxy-alpha-D-ribose 1-phosphate + thymine</text>
        <dbReference type="Rhea" id="RHEA:16037"/>
        <dbReference type="ChEBI" id="CHEBI:17748"/>
        <dbReference type="ChEBI" id="CHEBI:17821"/>
        <dbReference type="ChEBI" id="CHEBI:43474"/>
        <dbReference type="ChEBI" id="CHEBI:57259"/>
        <dbReference type="EC" id="2.4.2.4"/>
    </reaction>
</comment>
<dbReference type="AlphaFoldDB" id="A0A940S280"/>
<organism evidence="9 10">
    <name type="scientific">Sagittula salina</name>
    <dbReference type="NCBI Taxonomy" id="2820268"/>
    <lineage>
        <taxon>Bacteria</taxon>
        <taxon>Pseudomonadati</taxon>
        <taxon>Pseudomonadota</taxon>
        <taxon>Alphaproteobacteria</taxon>
        <taxon>Rhodobacterales</taxon>
        <taxon>Roseobacteraceae</taxon>
        <taxon>Sagittula</taxon>
    </lineage>
</organism>
<comment type="subunit">
    <text evidence="2 7">Homodimer.</text>
</comment>
<dbReference type="InterPro" id="IPR013465">
    <property type="entry name" value="Thymidine_Pase"/>
</dbReference>
<dbReference type="InterPro" id="IPR036566">
    <property type="entry name" value="PYNP-like_C_sf"/>
</dbReference>
<dbReference type="PIRSF" id="PIRSF000478">
    <property type="entry name" value="TP_PyNP"/>
    <property type="match status" value="1"/>
</dbReference>
<dbReference type="InterPro" id="IPR036320">
    <property type="entry name" value="Glycosyl_Trfase_fam3_N_dom_sf"/>
</dbReference>
<dbReference type="Gene3D" id="3.90.1170.30">
    <property type="entry name" value="Pyrimidine nucleoside phosphorylase-like, C-terminal domain"/>
    <property type="match status" value="1"/>
</dbReference>
<evidence type="ECO:0000256" key="3">
    <source>
        <dbReference type="ARBA" id="ARBA00011892"/>
    </source>
</evidence>
<dbReference type="InterPro" id="IPR013102">
    <property type="entry name" value="PYNP_C"/>
</dbReference>
<dbReference type="NCBIfam" id="NF004490">
    <property type="entry name" value="PRK05820.1"/>
    <property type="match status" value="1"/>
</dbReference>
<dbReference type="NCBIfam" id="TIGR02644">
    <property type="entry name" value="Y_phosphoryl"/>
    <property type="match status" value="1"/>
</dbReference>
<protein>
    <recommendedName>
        <fullName evidence="3 7">Thymidine phosphorylase</fullName>
        <ecNumber evidence="3 7">2.4.2.4</ecNumber>
    </recommendedName>
    <alternativeName>
        <fullName evidence="7">TdRPase</fullName>
    </alternativeName>
</protein>
<dbReference type="EMBL" id="JAGISH010000008">
    <property type="protein sequence ID" value="MBP0483827.1"/>
    <property type="molecule type" value="Genomic_DNA"/>
</dbReference>
<dbReference type="GO" id="GO:0009032">
    <property type="term" value="F:thymidine phosphorylase activity"/>
    <property type="evidence" value="ECO:0007669"/>
    <property type="project" value="UniProtKB-UniRule"/>
</dbReference>
<evidence type="ECO:0000256" key="2">
    <source>
        <dbReference type="ARBA" id="ARBA00011738"/>
    </source>
</evidence>
<dbReference type="InterPro" id="IPR017459">
    <property type="entry name" value="Glycosyl_Trfase_fam3_N_dom"/>
</dbReference>
<comment type="pathway">
    <text evidence="7">Pyrimidine metabolism; dTMP biosynthesis via salvage pathway; dTMP from thymine: step 1/2.</text>
</comment>
<comment type="function">
    <text evidence="7">The enzymes which catalyze the reversible phosphorolysis of pyrimidine nucleosides are involved in the degradation of these compounds and in their utilization as carbon and energy sources, or in the rescue of pyrimidine bases for nucleotide synthesis.</text>
</comment>
<dbReference type="InterPro" id="IPR018090">
    <property type="entry name" value="Pyrmidine_PPas_bac/euk"/>
</dbReference>
<dbReference type="GO" id="GO:0005829">
    <property type="term" value="C:cytosol"/>
    <property type="evidence" value="ECO:0007669"/>
    <property type="project" value="TreeGrafter"/>
</dbReference>
<dbReference type="SMART" id="SM00941">
    <property type="entry name" value="PYNP_C"/>
    <property type="match status" value="1"/>
</dbReference>
<dbReference type="InterPro" id="IPR035902">
    <property type="entry name" value="Nuc_phospho_transferase"/>
</dbReference>
<dbReference type="InterPro" id="IPR017872">
    <property type="entry name" value="Pyrmidine_PPase_CS"/>
</dbReference>
<dbReference type="SUPFAM" id="SSF54680">
    <property type="entry name" value="Pyrimidine nucleoside phosphorylase C-terminal domain"/>
    <property type="match status" value="1"/>
</dbReference>
<keyword evidence="4 7" id="KW-0328">Glycosyltransferase</keyword>
<evidence type="ECO:0000256" key="4">
    <source>
        <dbReference type="ARBA" id="ARBA00022676"/>
    </source>
</evidence>
<comment type="caution">
    <text evidence="9">The sequence shown here is derived from an EMBL/GenBank/DDBJ whole genome shotgun (WGS) entry which is preliminary data.</text>
</comment>
<dbReference type="PROSITE" id="PS00647">
    <property type="entry name" value="THYMID_PHOSPHORYLASE"/>
    <property type="match status" value="1"/>
</dbReference>
<accession>A0A940S280</accession>
<dbReference type="RefSeq" id="WP_209361854.1">
    <property type="nucleotide sequence ID" value="NZ_JAGISH010000008.1"/>
</dbReference>
<dbReference type="Pfam" id="PF07831">
    <property type="entry name" value="PYNP_C"/>
    <property type="match status" value="1"/>
</dbReference>
<evidence type="ECO:0000313" key="9">
    <source>
        <dbReference type="EMBL" id="MBP0483827.1"/>
    </source>
</evidence>
<proteinExistence type="inferred from homology"/>
<reference evidence="9" key="1">
    <citation type="submission" date="2021-03" db="EMBL/GenBank/DDBJ databases">
        <title>Sagittula salina sp. nov. strain M10.9X isolated from the marine waste.</title>
        <authorList>
            <person name="Satari L."/>
            <person name="Molina-Menor E."/>
            <person name="Vidal-Verdu A."/>
            <person name="Pascual J."/>
            <person name="Pereto J."/>
            <person name="Porcar M."/>
        </authorList>
    </citation>
    <scope>NUCLEOTIDE SEQUENCE</scope>
    <source>
        <strain evidence="9">M10.9X</strain>
    </source>
</reference>
<dbReference type="Proteomes" id="UP000675940">
    <property type="component" value="Unassembled WGS sequence"/>
</dbReference>
<dbReference type="GO" id="GO:0004645">
    <property type="term" value="F:1,4-alpha-oligoglucan phosphorylase activity"/>
    <property type="evidence" value="ECO:0007669"/>
    <property type="project" value="InterPro"/>
</dbReference>
<comment type="similarity">
    <text evidence="1 7">Belongs to the thymidine/pyrimidine-nucleoside phosphorylase family.</text>
</comment>
<evidence type="ECO:0000256" key="6">
    <source>
        <dbReference type="ARBA" id="ARBA00048550"/>
    </source>
</evidence>
<name>A0A940S280_9RHOB</name>
<dbReference type="EC" id="2.4.2.4" evidence="3 7"/>
<dbReference type="Pfam" id="PF00591">
    <property type="entry name" value="Glycos_transf_3"/>
    <property type="match status" value="1"/>
</dbReference>
<evidence type="ECO:0000256" key="5">
    <source>
        <dbReference type="ARBA" id="ARBA00022679"/>
    </source>
</evidence>
<keyword evidence="10" id="KW-1185">Reference proteome</keyword>
<feature type="domain" description="Pyrimidine nucleoside phosphorylase C-terminal" evidence="8">
    <location>
        <begin position="341"/>
        <end position="415"/>
    </location>
</feature>
<dbReference type="SUPFAM" id="SSF47648">
    <property type="entry name" value="Nucleoside phosphorylase/phosphoribosyltransferase N-terminal domain"/>
    <property type="match status" value="1"/>
</dbReference>
<keyword evidence="5 7" id="KW-0808">Transferase</keyword>
<evidence type="ECO:0000313" key="10">
    <source>
        <dbReference type="Proteomes" id="UP000675940"/>
    </source>
</evidence>
<dbReference type="Pfam" id="PF02885">
    <property type="entry name" value="Glycos_trans_3N"/>
    <property type="match status" value="1"/>
</dbReference>